<name>A0ABR0ECT8_ZASCE</name>
<protein>
    <submittedName>
        <fullName evidence="2">Uncharacterized protein</fullName>
    </submittedName>
</protein>
<evidence type="ECO:0000313" key="2">
    <source>
        <dbReference type="EMBL" id="KAK4499076.1"/>
    </source>
</evidence>
<comment type="caution">
    <text evidence="2">The sequence shown here is derived from an EMBL/GenBank/DDBJ whole genome shotgun (WGS) entry which is preliminary data.</text>
</comment>
<dbReference type="Proteomes" id="UP001305779">
    <property type="component" value="Unassembled WGS sequence"/>
</dbReference>
<organism evidence="2 3">
    <name type="scientific">Zasmidium cellare</name>
    <name type="common">Wine cellar mold</name>
    <name type="synonym">Racodium cellare</name>
    <dbReference type="NCBI Taxonomy" id="395010"/>
    <lineage>
        <taxon>Eukaryota</taxon>
        <taxon>Fungi</taxon>
        <taxon>Dikarya</taxon>
        <taxon>Ascomycota</taxon>
        <taxon>Pezizomycotina</taxon>
        <taxon>Dothideomycetes</taxon>
        <taxon>Dothideomycetidae</taxon>
        <taxon>Mycosphaerellales</taxon>
        <taxon>Mycosphaerellaceae</taxon>
        <taxon>Zasmidium</taxon>
    </lineage>
</organism>
<reference evidence="2 3" key="1">
    <citation type="journal article" date="2023" name="G3 (Bethesda)">
        <title>A chromosome-level genome assembly of Zasmidium syzygii isolated from banana leaves.</title>
        <authorList>
            <person name="van Westerhoven A.C."/>
            <person name="Mehrabi R."/>
            <person name="Talebi R."/>
            <person name="Steentjes M.B.F."/>
            <person name="Corcolon B."/>
            <person name="Chong P.A."/>
            <person name="Kema G.H.J."/>
            <person name="Seidl M.F."/>
        </authorList>
    </citation>
    <scope>NUCLEOTIDE SEQUENCE [LARGE SCALE GENOMIC DNA]</scope>
    <source>
        <strain evidence="2 3">P124</strain>
    </source>
</reference>
<evidence type="ECO:0000256" key="1">
    <source>
        <dbReference type="SAM" id="MobiDB-lite"/>
    </source>
</evidence>
<keyword evidence="3" id="KW-1185">Reference proteome</keyword>
<evidence type="ECO:0000313" key="3">
    <source>
        <dbReference type="Proteomes" id="UP001305779"/>
    </source>
</evidence>
<sequence length="109" mass="12242">MSTGSKPCTICNTPKDVLVRCQIDETGKWHFVCPGACWRSVSGGEEDARGFEKEYPHYRYDGPTSAKKPQKVKEKQKERRAEREREGFAGSAAQAQVEVEGEAERSDEC</sequence>
<gene>
    <name evidence="2" type="ORF">PRZ48_009588</name>
</gene>
<accession>A0ABR0ECT8</accession>
<feature type="compositionally biased region" description="Basic and acidic residues" evidence="1">
    <location>
        <begin position="71"/>
        <end position="87"/>
    </location>
</feature>
<feature type="region of interest" description="Disordered" evidence="1">
    <location>
        <begin position="55"/>
        <end position="109"/>
    </location>
</feature>
<proteinExistence type="predicted"/>
<dbReference type="EMBL" id="JAXOVC010000007">
    <property type="protein sequence ID" value="KAK4499076.1"/>
    <property type="molecule type" value="Genomic_DNA"/>
</dbReference>